<dbReference type="GO" id="GO:0016491">
    <property type="term" value="F:oxidoreductase activity"/>
    <property type="evidence" value="ECO:0007669"/>
    <property type="project" value="InterPro"/>
</dbReference>
<evidence type="ECO:0000256" key="3">
    <source>
        <dbReference type="ARBA" id="ARBA00022968"/>
    </source>
</evidence>
<dbReference type="InterPro" id="IPR036249">
    <property type="entry name" value="Thioredoxin-like_sf"/>
</dbReference>
<dbReference type="GO" id="GO:0017004">
    <property type="term" value="P:cytochrome complex assembly"/>
    <property type="evidence" value="ECO:0007669"/>
    <property type="project" value="UniProtKB-KW"/>
</dbReference>
<name>A0A2H3L5D2_9CHLR</name>
<feature type="domain" description="Thioredoxin" evidence="7">
    <location>
        <begin position="51"/>
        <end position="187"/>
    </location>
</feature>
<keyword evidence="6" id="KW-0732">Signal</keyword>
<evidence type="ECO:0000256" key="1">
    <source>
        <dbReference type="ARBA" id="ARBA00004196"/>
    </source>
</evidence>
<dbReference type="GO" id="GO:0030313">
    <property type="term" value="C:cell envelope"/>
    <property type="evidence" value="ECO:0007669"/>
    <property type="project" value="UniProtKB-SubCell"/>
</dbReference>
<protein>
    <submittedName>
        <fullName evidence="8">Alkyl hydroperoxide reductase</fullName>
    </submittedName>
</protein>
<keyword evidence="3" id="KW-0812">Transmembrane</keyword>
<dbReference type="OrthoDB" id="25753at2"/>
<dbReference type="Pfam" id="PF00578">
    <property type="entry name" value="AhpC-TSA"/>
    <property type="match status" value="1"/>
</dbReference>
<dbReference type="CDD" id="cd02966">
    <property type="entry name" value="TlpA_like_family"/>
    <property type="match status" value="1"/>
</dbReference>
<evidence type="ECO:0000256" key="2">
    <source>
        <dbReference type="ARBA" id="ARBA00022748"/>
    </source>
</evidence>
<feature type="signal peptide" evidence="6">
    <location>
        <begin position="1"/>
        <end position="20"/>
    </location>
</feature>
<keyword evidence="2" id="KW-0201">Cytochrome c-type biogenesis</keyword>
<keyword evidence="9" id="KW-1185">Reference proteome</keyword>
<comment type="caution">
    <text evidence="8">The sequence shown here is derived from an EMBL/GenBank/DDBJ whole genome shotgun (WGS) entry which is preliminary data.</text>
</comment>
<organism evidence="8 9">
    <name type="scientific">Candidatus Chloroploca asiatica</name>
    <dbReference type="NCBI Taxonomy" id="1506545"/>
    <lineage>
        <taxon>Bacteria</taxon>
        <taxon>Bacillati</taxon>
        <taxon>Chloroflexota</taxon>
        <taxon>Chloroflexia</taxon>
        <taxon>Chloroflexales</taxon>
        <taxon>Chloroflexineae</taxon>
        <taxon>Oscillochloridaceae</taxon>
        <taxon>Candidatus Chloroploca</taxon>
    </lineage>
</organism>
<evidence type="ECO:0000256" key="4">
    <source>
        <dbReference type="ARBA" id="ARBA00023157"/>
    </source>
</evidence>
<dbReference type="InterPro" id="IPR000866">
    <property type="entry name" value="AhpC/TSA"/>
</dbReference>
<evidence type="ECO:0000256" key="6">
    <source>
        <dbReference type="SAM" id="SignalP"/>
    </source>
</evidence>
<dbReference type="PROSITE" id="PS51257">
    <property type="entry name" value="PROKAR_LIPOPROTEIN"/>
    <property type="match status" value="1"/>
</dbReference>
<dbReference type="PROSITE" id="PS51352">
    <property type="entry name" value="THIOREDOXIN_2"/>
    <property type="match status" value="1"/>
</dbReference>
<proteinExistence type="predicted"/>
<dbReference type="PANTHER" id="PTHR42852">
    <property type="entry name" value="THIOL:DISULFIDE INTERCHANGE PROTEIN DSBE"/>
    <property type="match status" value="1"/>
</dbReference>
<evidence type="ECO:0000256" key="5">
    <source>
        <dbReference type="ARBA" id="ARBA00023284"/>
    </source>
</evidence>
<evidence type="ECO:0000259" key="7">
    <source>
        <dbReference type="PROSITE" id="PS51352"/>
    </source>
</evidence>
<gene>
    <name evidence="8" type="ORF">A9Q02_10865</name>
</gene>
<sequence>MKHYVLLLIFTLLLVGCGRAETTAVPADLLEGSTAIIAVESRLLERGSGKLVEGDRAPDFSFTLPDGTTQRLSDLQGRPVVLNFWASWCLPCIEEMPAIEQVYQAAEGDLVVLAVNRNELPAAIARFANTVEVSFPLIADVTGTIGERYSITSLPVTYFINRDGTIRARHIGALSETMLAERIQALE</sequence>
<dbReference type="InterPro" id="IPR050553">
    <property type="entry name" value="Thioredoxin_ResA/DsbE_sf"/>
</dbReference>
<accession>A0A2H3L5D2</accession>
<dbReference type="Gene3D" id="3.40.30.10">
    <property type="entry name" value="Glutaredoxin"/>
    <property type="match status" value="1"/>
</dbReference>
<feature type="chain" id="PRO_5013776528" evidence="6">
    <location>
        <begin position="21"/>
        <end position="187"/>
    </location>
</feature>
<dbReference type="EMBL" id="LYXE01000059">
    <property type="protein sequence ID" value="PDW00098.1"/>
    <property type="molecule type" value="Genomic_DNA"/>
</dbReference>
<dbReference type="Proteomes" id="UP000220922">
    <property type="component" value="Unassembled WGS sequence"/>
</dbReference>
<dbReference type="RefSeq" id="WP_097651322.1">
    <property type="nucleotide sequence ID" value="NZ_LYXE01000059.1"/>
</dbReference>
<keyword evidence="4" id="KW-1015">Disulfide bond</keyword>
<keyword evidence="3" id="KW-0735">Signal-anchor</keyword>
<evidence type="ECO:0000313" key="8">
    <source>
        <dbReference type="EMBL" id="PDW00098.1"/>
    </source>
</evidence>
<dbReference type="SUPFAM" id="SSF52833">
    <property type="entry name" value="Thioredoxin-like"/>
    <property type="match status" value="1"/>
</dbReference>
<comment type="subcellular location">
    <subcellularLocation>
        <location evidence="1">Cell envelope</location>
    </subcellularLocation>
</comment>
<reference evidence="8 9" key="1">
    <citation type="submission" date="2016-05" db="EMBL/GenBank/DDBJ databases">
        <authorList>
            <person name="Lavstsen T."/>
            <person name="Jespersen J.S."/>
        </authorList>
    </citation>
    <scope>NUCLEOTIDE SEQUENCE [LARGE SCALE GENOMIC DNA]</scope>
    <source>
        <strain evidence="8 9">B7-9</strain>
    </source>
</reference>
<evidence type="ECO:0000313" key="9">
    <source>
        <dbReference type="Proteomes" id="UP000220922"/>
    </source>
</evidence>
<dbReference type="InterPro" id="IPR013766">
    <property type="entry name" value="Thioredoxin_domain"/>
</dbReference>
<dbReference type="AlphaFoldDB" id="A0A2H3L5D2"/>
<dbReference type="GO" id="GO:0016209">
    <property type="term" value="F:antioxidant activity"/>
    <property type="evidence" value="ECO:0007669"/>
    <property type="project" value="InterPro"/>
</dbReference>
<dbReference type="PANTHER" id="PTHR42852:SF6">
    <property type="entry name" value="THIOL:DISULFIDE INTERCHANGE PROTEIN DSBE"/>
    <property type="match status" value="1"/>
</dbReference>
<keyword evidence="5" id="KW-0676">Redox-active center</keyword>